<accession>A0A2P8HBC8</accession>
<feature type="transmembrane region" description="Helical" evidence="6">
    <location>
        <begin position="154"/>
        <end position="176"/>
    </location>
</feature>
<dbReference type="GO" id="GO:0015086">
    <property type="term" value="F:cadmium ion transmembrane transporter activity"/>
    <property type="evidence" value="ECO:0007669"/>
    <property type="project" value="TreeGrafter"/>
</dbReference>
<dbReference type="Gene3D" id="1.20.1510.10">
    <property type="entry name" value="Cation efflux protein transmembrane domain"/>
    <property type="match status" value="1"/>
</dbReference>
<dbReference type="AlphaFoldDB" id="A0A2P8HBC8"/>
<comment type="subcellular location">
    <subcellularLocation>
        <location evidence="1">Membrane</location>
        <topology evidence="1">Multi-pass membrane protein</topology>
    </subcellularLocation>
</comment>
<evidence type="ECO:0000256" key="4">
    <source>
        <dbReference type="ARBA" id="ARBA00022989"/>
    </source>
</evidence>
<keyword evidence="4 6" id="KW-1133">Transmembrane helix</keyword>
<feature type="transmembrane region" description="Helical" evidence="6">
    <location>
        <begin position="39"/>
        <end position="60"/>
    </location>
</feature>
<dbReference type="GO" id="GO:0015093">
    <property type="term" value="F:ferrous iron transmembrane transporter activity"/>
    <property type="evidence" value="ECO:0007669"/>
    <property type="project" value="TreeGrafter"/>
</dbReference>
<feature type="transmembrane region" description="Helical" evidence="6">
    <location>
        <begin position="81"/>
        <end position="102"/>
    </location>
</feature>
<evidence type="ECO:0000256" key="2">
    <source>
        <dbReference type="ARBA" id="ARBA00022448"/>
    </source>
</evidence>
<proteinExistence type="predicted"/>
<organism evidence="8 9">
    <name type="scientific">Salsuginibacillus halophilus</name>
    <dbReference type="NCBI Taxonomy" id="517424"/>
    <lineage>
        <taxon>Bacteria</taxon>
        <taxon>Bacillati</taxon>
        <taxon>Bacillota</taxon>
        <taxon>Bacilli</taxon>
        <taxon>Bacillales</taxon>
        <taxon>Bacillaceae</taxon>
        <taxon>Salsuginibacillus</taxon>
    </lineage>
</organism>
<dbReference type="GO" id="GO:0005886">
    <property type="term" value="C:plasma membrane"/>
    <property type="evidence" value="ECO:0007669"/>
    <property type="project" value="TreeGrafter"/>
</dbReference>
<keyword evidence="2" id="KW-0813">Transport</keyword>
<gene>
    <name evidence="8" type="ORF">B0H94_1108</name>
</gene>
<dbReference type="GO" id="GO:0006882">
    <property type="term" value="P:intracellular zinc ion homeostasis"/>
    <property type="evidence" value="ECO:0007669"/>
    <property type="project" value="TreeGrafter"/>
</dbReference>
<name>A0A2P8HBC8_9BACI</name>
<dbReference type="SUPFAM" id="SSF161111">
    <property type="entry name" value="Cation efflux protein transmembrane domain-like"/>
    <property type="match status" value="1"/>
</dbReference>
<dbReference type="PANTHER" id="PTHR43840">
    <property type="entry name" value="MITOCHONDRIAL METAL TRANSPORTER 1-RELATED"/>
    <property type="match status" value="1"/>
</dbReference>
<evidence type="ECO:0000259" key="7">
    <source>
        <dbReference type="Pfam" id="PF01545"/>
    </source>
</evidence>
<evidence type="ECO:0000256" key="6">
    <source>
        <dbReference type="SAM" id="Phobius"/>
    </source>
</evidence>
<evidence type="ECO:0000313" key="8">
    <source>
        <dbReference type="EMBL" id="PSL43533.1"/>
    </source>
</evidence>
<dbReference type="Proteomes" id="UP000242310">
    <property type="component" value="Unassembled WGS sequence"/>
</dbReference>
<evidence type="ECO:0000256" key="3">
    <source>
        <dbReference type="ARBA" id="ARBA00022692"/>
    </source>
</evidence>
<keyword evidence="5 6" id="KW-0472">Membrane</keyword>
<dbReference type="Pfam" id="PF01545">
    <property type="entry name" value="Cation_efflux"/>
    <property type="match status" value="1"/>
</dbReference>
<dbReference type="EMBL" id="PYAV01000010">
    <property type="protein sequence ID" value="PSL43533.1"/>
    <property type="molecule type" value="Genomic_DNA"/>
</dbReference>
<feature type="transmembrane region" description="Helical" evidence="6">
    <location>
        <begin position="182"/>
        <end position="201"/>
    </location>
</feature>
<dbReference type="InterPro" id="IPR058533">
    <property type="entry name" value="Cation_efflux_TM"/>
</dbReference>
<evidence type="ECO:0000256" key="1">
    <source>
        <dbReference type="ARBA" id="ARBA00004141"/>
    </source>
</evidence>
<dbReference type="GO" id="GO:0015341">
    <property type="term" value="F:zinc efflux antiporter activity"/>
    <property type="evidence" value="ECO:0007669"/>
    <property type="project" value="TreeGrafter"/>
</dbReference>
<dbReference type="OrthoDB" id="2388015at2"/>
<dbReference type="InterPro" id="IPR027469">
    <property type="entry name" value="Cation_efflux_TMD_sf"/>
</dbReference>
<keyword evidence="3 6" id="KW-0812">Transmembrane</keyword>
<feature type="domain" description="Cation efflux protein transmembrane" evidence="7">
    <location>
        <begin position="13"/>
        <end position="212"/>
    </location>
</feature>
<feature type="transmembrane region" description="Helical" evidence="6">
    <location>
        <begin position="114"/>
        <end position="133"/>
    </location>
</feature>
<comment type="caution">
    <text evidence="8">The sequence shown here is derived from an EMBL/GenBank/DDBJ whole genome shotgun (WGS) entry which is preliminary data.</text>
</comment>
<dbReference type="PANTHER" id="PTHR43840:SF15">
    <property type="entry name" value="MITOCHONDRIAL METAL TRANSPORTER 1-RELATED"/>
    <property type="match status" value="1"/>
</dbReference>
<feature type="transmembrane region" description="Helical" evidence="6">
    <location>
        <begin position="12"/>
        <end position="33"/>
    </location>
</feature>
<evidence type="ECO:0000313" key="9">
    <source>
        <dbReference type="Proteomes" id="UP000242310"/>
    </source>
</evidence>
<sequence length="305" mass="33662">MMENTALKEKSLLVLSVWGALIFAVVAIVWGIAIQSQMLLFDGVYSFLSVGLSAMSLLAAKFVSQDDERKFPFGKAGVEPLVLTLKYTAIAAMCIYAIAAALTDLFAGGRDVSAGPATVYALLATIGCWWMYRHLHRKNQGDSSNFVRAEANQWLMDTYLSLAVLIGFSAAVVMSYTALASWTVYVDPVMVLIAAGYFLKVPIEGIRESMREVLSMAPQDGVQERVEALVEQEGERNGFEATVVRTSRVGRRLYVEVDYIVGEYAEVQDIRGADVVRSTLYASLKEESTDLWLTVSFTHDAFWAE</sequence>
<reference evidence="8 9" key="1">
    <citation type="submission" date="2018-03" db="EMBL/GenBank/DDBJ databases">
        <title>Genomic Encyclopedia of Type Strains, Phase III (KMG-III): the genomes of soil and plant-associated and newly described type strains.</title>
        <authorList>
            <person name="Whitman W."/>
        </authorList>
    </citation>
    <scope>NUCLEOTIDE SEQUENCE [LARGE SCALE GENOMIC DNA]</scope>
    <source>
        <strain evidence="8 9">CGMCC 1.07653</strain>
    </source>
</reference>
<evidence type="ECO:0000256" key="5">
    <source>
        <dbReference type="ARBA" id="ARBA00023136"/>
    </source>
</evidence>
<dbReference type="InterPro" id="IPR050291">
    <property type="entry name" value="CDF_Transporter"/>
</dbReference>
<keyword evidence="9" id="KW-1185">Reference proteome</keyword>
<protein>
    <submittedName>
        <fullName evidence="8">Cation diffusion facilitator family transporter</fullName>
    </submittedName>
</protein>